<gene>
    <name evidence="1" type="ORF">J2Z75_003437</name>
</gene>
<protein>
    <submittedName>
        <fullName evidence="1">DNA-binding NtrC family response regulator</fullName>
    </submittedName>
</protein>
<evidence type="ECO:0000313" key="1">
    <source>
        <dbReference type="EMBL" id="MBP1859916.1"/>
    </source>
</evidence>
<dbReference type="Proteomes" id="UP000823786">
    <property type="component" value="Unassembled WGS sequence"/>
</dbReference>
<accession>A0ABS4EPN5</accession>
<dbReference type="RefSeq" id="WP_209853943.1">
    <property type="nucleotide sequence ID" value="NZ_JAGGJV010000006.1"/>
</dbReference>
<keyword evidence="2" id="KW-1185">Reference proteome</keyword>
<evidence type="ECO:0000313" key="2">
    <source>
        <dbReference type="Proteomes" id="UP000823786"/>
    </source>
</evidence>
<reference evidence="1 2" key="1">
    <citation type="submission" date="2021-03" db="EMBL/GenBank/DDBJ databases">
        <title>Genomic Encyclopedia of Type Strains, Phase IV (KMG-IV): sequencing the most valuable type-strain genomes for metagenomic binning, comparative biology and taxonomic classification.</title>
        <authorList>
            <person name="Goeker M."/>
        </authorList>
    </citation>
    <scope>NUCLEOTIDE SEQUENCE [LARGE SCALE GENOMIC DNA]</scope>
    <source>
        <strain evidence="1 2">DSM 26427</strain>
    </source>
</reference>
<sequence>MQLSQTIVAIATDDALLRSLAFTLGVEGYVVRSYGSWQTAREWIETSLCVIVDVDICREDVDARRSLLDPASRIVLLTDGMPAPNVSANTRLISKPLEGADIVEGVSHFHRVRT</sequence>
<organism evidence="1 2">
    <name type="scientific">Rhizobium herbae</name>
    <dbReference type="NCBI Taxonomy" id="508661"/>
    <lineage>
        <taxon>Bacteria</taxon>
        <taxon>Pseudomonadati</taxon>
        <taxon>Pseudomonadota</taxon>
        <taxon>Alphaproteobacteria</taxon>
        <taxon>Hyphomicrobiales</taxon>
        <taxon>Rhizobiaceae</taxon>
        <taxon>Rhizobium/Agrobacterium group</taxon>
        <taxon>Rhizobium</taxon>
    </lineage>
</organism>
<keyword evidence="1" id="KW-0238">DNA-binding</keyword>
<dbReference type="EMBL" id="JAGGJV010000006">
    <property type="protein sequence ID" value="MBP1859916.1"/>
    <property type="molecule type" value="Genomic_DNA"/>
</dbReference>
<dbReference type="GO" id="GO:0003677">
    <property type="term" value="F:DNA binding"/>
    <property type="evidence" value="ECO:0007669"/>
    <property type="project" value="UniProtKB-KW"/>
</dbReference>
<proteinExistence type="predicted"/>
<comment type="caution">
    <text evidence="1">The sequence shown here is derived from an EMBL/GenBank/DDBJ whole genome shotgun (WGS) entry which is preliminary data.</text>
</comment>
<name>A0ABS4EPN5_9HYPH</name>